<feature type="region of interest" description="Disordered" evidence="1">
    <location>
        <begin position="103"/>
        <end position="122"/>
    </location>
</feature>
<organism evidence="2">
    <name type="scientific">Prunus dulcis</name>
    <name type="common">Almond</name>
    <name type="synonym">Amygdalus dulcis</name>
    <dbReference type="NCBI Taxonomy" id="3755"/>
    <lineage>
        <taxon>Eukaryota</taxon>
        <taxon>Viridiplantae</taxon>
        <taxon>Streptophyta</taxon>
        <taxon>Embryophyta</taxon>
        <taxon>Tracheophyta</taxon>
        <taxon>Spermatophyta</taxon>
        <taxon>Magnoliopsida</taxon>
        <taxon>eudicotyledons</taxon>
        <taxon>Gunneridae</taxon>
        <taxon>Pentapetalae</taxon>
        <taxon>rosids</taxon>
        <taxon>fabids</taxon>
        <taxon>Rosales</taxon>
        <taxon>Rosaceae</taxon>
        <taxon>Amygdaloideae</taxon>
        <taxon>Amygdaleae</taxon>
        <taxon>Prunus</taxon>
    </lineage>
</organism>
<feature type="non-terminal residue" evidence="2">
    <location>
        <position position="122"/>
    </location>
</feature>
<dbReference type="AlphaFoldDB" id="A0A5H2XW38"/>
<reference evidence="2" key="1">
    <citation type="journal article" date="2019" name="Science">
        <title>Mutation of a bHLH transcription factor allowed almond domestication.</title>
        <authorList>
            <person name="Sanchez-Perez R."/>
            <person name="Pavan S."/>
            <person name="Mazzeo R."/>
            <person name="Moldovan C."/>
            <person name="Aiese Cigliano R."/>
            <person name="Del Cueto J."/>
            <person name="Ricciardi F."/>
            <person name="Lotti C."/>
            <person name="Ricciardi L."/>
            <person name="Dicenta F."/>
            <person name="Lopez-Marques R.L."/>
            <person name="Lindberg Moller B."/>
        </authorList>
    </citation>
    <scope>NUCLEOTIDE SEQUENCE</scope>
</reference>
<dbReference type="EMBL" id="AP021669">
    <property type="protein sequence ID" value="BBN70005.1"/>
    <property type="molecule type" value="Genomic_DNA"/>
</dbReference>
<proteinExistence type="predicted"/>
<accession>A0A5H2XW38</accession>
<name>A0A5H2XW38_PRUDU</name>
<protein>
    <submittedName>
        <fullName evidence="2">Uncharacterized protein</fullName>
    </submittedName>
</protein>
<evidence type="ECO:0000256" key="1">
    <source>
        <dbReference type="SAM" id="MobiDB-lite"/>
    </source>
</evidence>
<gene>
    <name evidence="2" type="ORF">Prudu_1332S000200</name>
</gene>
<sequence>MNPPRFNFSQISDGENFAVRPPFEAPFLAKLYLFLLPAHPFSPIENPANGGGDDVKTAETADVAGDVSGHLELRRHLEQGGLCQNFGKESRFLVSGPGIGVMSEQRRGPLRSTGKFRGGSCH</sequence>
<evidence type="ECO:0000313" key="2">
    <source>
        <dbReference type="EMBL" id="BBN70005.1"/>
    </source>
</evidence>